<dbReference type="AlphaFoldDB" id="A0A8J3C8U8"/>
<reference evidence="2" key="1">
    <citation type="journal article" date="2014" name="Int. J. Syst. Evol. Microbiol.">
        <title>Complete genome sequence of Corynebacterium casei LMG S-19264T (=DSM 44701T), isolated from a smear-ripened cheese.</title>
        <authorList>
            <consortium name="US DOE Joint Genome Institute (JGI-PGF)"/>
            <person name="Walter F."/>
            <person name="Albersmeier A."/>
            <person name="Kalinowski J."/>
            <person name="Ruckert C."/>
        </authorList>
    </citation>
    <scope>NUCLEOTIDE SEQUENCE</scope>
    <source>
        <strain evidence="2">CGMCC 4.7299</strain>
    </source>
</reference>
<comment type="caution">
    <text evidence="2">The sequence shown here is derived from an EMBL/GenBank/DDBJ whole genome shotgun (WGS) entry which is preliminary data.</text>
</comment>
<sequence length="56" mass="6225">MDHLESQIGAAKVRLTPDILDRIDEIVPPGVTLADADRGYQPPALSDPFLRRRRTA</sequence>
<reference evidence="2" key="2">
    <citation type="submission" date="2020-09" db="EMBL/GenBank/DDBJ databases">
        <authorList>
            <person name="Sun Q."/>
            <person name="Zhou Y."/>
        </authorList>
    </citation>
    <scope>NUCLEOTIDE SEQUENCE</scope>
    <source>
        <strain evidence="2">CGMCC 4.7299</strain>
    </source>
</reference>
<keyword evidence="3" id="KW-1185">Reference proteome</keyword>
<evidence type="ECO:0000256" key="1">
    <source>
        <dbReference type="SAM" id="MobiDB-lite"/>
    </source>
</evidence>
<accession>A0A8J3C8U8</accession>
<evidence type="ECO:0000313" key="3">
    <source>
        <dbReference type="Proteomes" id="UP000656042"/>
    </source>
</evidence>
<evidence type="ECO:0000313" key="2">
    <source>
        <dbReference type="EMBL" id="GGL21188.1"/>
    </source>
</evidence>
<organism evidence="2 3">
    <name type="scientific">Mangrovihabitans endophyticus</name>
    <dbReference type="NCBI Taxonomy" id="1751298"/>
    <lineage>
        <taxon>Bacteria</taxon>
        <taxon>Bacillati</taxon>
        <taxon>Actinomycetota</taxon>
        <taxon>Actinomycetes</taxon>
        <taxon>Micromonosporales</taxon>
        <taxon>Micromonosporaceae</taxon>
        <taxon>Mangrovihabitans</taxon>
    </lineage>
</organism>
<protein>
    <submittedName>
        <fullName evidence="2">Uncharacterized protein</fullName>
    </submittedName>
</protein>
<dbReference type="EMBL" id="BMMX01000094">
    <property type="protein sequence ID" value="GGL21188.1"/>
    <property type="molecule type" value="Genomic_DNA"/>
</dbReference>
<name>A0A8J3C8U8_9ACTN</name>
<gene>
    <name evidence="2" type="ORF">GCM10012284_64840</name>
</gene>
<proteinExistence type="predicted"/>
<feature type="region of interest" description="Disordered" evidence="1">
    <location>
        <begin position="34"/>
        <end position="56"/>
    </location>
</feature>
<dbReference type="Proteomes" id="UP000656042">
    <property type="component" value="Unassembled WGS sequence"/>
</dbReference>